<dbReference type="STRING" id="151549.A0A4C1UUM8"/>
<dbReference type="SUPFAM" id="SSF50729">
    <property type="entry name" value="PH domain-like"/>
    <property type="match status" value="1"/>
</dbReference>
<protein>
    <submittedName>
        <fullName evidence="2">Low density lipoprotein receptor adapter protein 1</fullName>
    </submittedName>
</protein>
<dbReference type="InterPro" id="IPR011993">
    <property type="entry name" value="PH-like_dom_sf"/>
</dbReference>
<organism evidence="2 3">
    <name type="scientific">Eumeta variegata</name>
    <name type="common">Bagworm moth</name>
    <name type="synonym">Eumeta japonica</name>
    <dbReference type="NCBI Taxonomy" id="151549"/>
    <lineage>
        <taxon>Eukaryota</taxon>
        <taxon>Metazoa</taxon>
        <taxon>Ecdysozoa</taxon>
        <taxon>Arthropoda</taxon>
        <taxon>Hexapoda</taxon>
        <taxon>Insecta</taxon>
        <taxon>Pterygota</taxon>
        <taxon>Neoptera</taxon>
        <taxon>Endopterygota</taxon>
        <taxon>Lepidoptera</taxon>
        <taxon>Glossata</taxon>
        <taxon>Ditrysia</taxon>
        <taxon>Tineoidea</taxon>
        <taxon>Psychidae</taxon>
        <taxon>Oiketicinae</taxon>
        <taxon>Eumeta</taxon>
    </lineage>
</organism>
<feature type="compositionally biased region" description="Basic and acidic residues" evidence="1">
    <location>
        <begin position="1"/>
        <end position="15"/>
    </location>
</feature>
<evidence type="ECO:0000313" key="2">
    <source>
        <dbReference type="EMBL" id="GBP29514.1"/>
    </source>
</evidence>
<sequence>METPSARDCHRESRENVGTAGSSSGTPGGAGIAPVGGQSGHSSARGTKIGDFFYGILTYETSELKIAPTKRWSPPLMDICKCKGVTSALPASGNRMSDGGEGLMERECGDGRRESIAINLIHRTKCNSGNCYFTSVFRESIVSHGSNWPISVPQPITHIRPYHSKKLSEEWALADYEEEGWWRAGVRGLEAVRYAGAAPVERAASAPATAQAVRAALAAHKGNNKKLQRVNLDISPKGVVVSDADTQEDVVKISIYK</sequence>
<keyword evidence="2" id="KW-0449">Lipoprotein</keyword>
<keyword evidence="3" id="KW-1185">Reference proteome</keyword>
<dbReference type="OrthoDB" id="9999955at2759"/>
<keyword evidence="2" id="KW-0675">Receptor</keyword>
<accession>A0A4C1UUM8</accession>
<dbReference type="Gene3D" id="2.30.29.30">
    <property type="entry name" value="Pleckstrin-homology domain (PH domain)/Phosphotyrosine-binding domain (PTB)"/>
    <property type="match status" value="1"/>
</dbReference>
<proteinExistence type="predicted"/>
<feature type="region of interest" description="Disordered" evidence="1">
    <location>
        <begin position="1"/>
        <end position="43"/>
    </location>
</feature>
<name>A0A4C1UUM8_EUMVA</name>
<evidence type="ECO:0000313" key="3">
    <source>
        <dbReference type="Proteomes" id="UP000299102"/>
    </source>
</evidence>
<reference evidence="2 3" key="1">
    <citation type="journal article" date="2019" name="Commun. Biol.">
        <title>The bagworm genome reveals a unique fibroin gene that provides high tensile strength.</title>
        <authorList>
            <person name="Kono N."/>
            <person name="Nakamura H."/>
            <person name="Ohtoshi R."/>
            <person name="Tomita M."/>
            <person name="Numata K."/>
            <person name="Arakawa K."/>
        </authorList>
    </citation>
    <scope>NUCLEOTIDE SEQUENCE [LARGE SCALE GENOMIC DNA]</scope>
</reference>
<dbReference type="Proteomes" id="UP000299102">
    <property type="component" value="Unassembled WGS sequence"/>
</dbReference>
<evidence type="ECO:0000256" key="1">
    <source>
        <dbReference type="SAM" id="MobiDB-lite"/>
    </source>
</evidence>
<gene>
    <name evidence="2" type="primary">Ldlrap1</name>
    <name evidence="2" type="ORF">EVAR_93311_1</name>
</gene>
<dbReference type="EMBL" id="BGZK01000221">
    <property type="protein sequence ID" value="GBP29514.1"/>
    <property type="molecule type" value="Genomic_DNA"/>
</dbReference>
<dbReference type="AlphaFoldDB" id="A0A4C1UUM8"/>
<comment type="caution">
    <text evidence="2">The sequence shown here is derived from an EMBL/GenBank/DDBJ whole genome shotgun (WGS) entry which is preliminary data.</text>
</comment>